<feature type="signal peptide" evidence="2">
    <location>
        <begin position="1"/>
        <end position="27"/>
    </location>
</feature>
<evidence type="ECO:0000256" key="2">
    <source>
        <dbReference type="SAM" id="SignalP"/>
    </source>
</evidence>
<evidence type="ECO:0000256" key="1">
    <source>
        <dbReference type="SAM" id="MobiDB-lite"/>
    </source>
</evidence>
<organism evidence="3 4">
    <name type="scientific">Corynebacterium gerontici</name>
    <dbReference type="NCBI Taxonomy" id="2079234"/>
    <lineage>
        <taxon>Bacteria</taxon>
        <taxon>Bacillati</taxon>
        <taxon>Actinomycetota</taxon>
        <taxon>Actinomycetes</taxon>
        <taxon>Mycobacteriales</taxon>
        <taxon>Corynebacteriaceae</taxon>
        <taxon>Corynebacterium</taxon>
    </lineage>
</organism>
<gene>
    <name evidence="3" type="ORF">CGERO_09765</name>
</gene>
<dbReference type="AlphaFoldDB" id="A0A3G6J725"/>
<keyword evidence="2" id="KW-0732">Signal</keyword>
<feature type="compositionally biased region" description="Low complexity" evidence="1">
    <location>
        <begin position="25"/>
        <end position="41"/>
    </location>
</feature>
<dbReference type="EMBL" id="CP033897">
    <property type="protein sequence ID" value="AZA12240.1"/>
    <property type="molecule type" value="Genomic_DNA"/>
</dbReference>
<sequence precursor="true">MRAHYHLGLCVIALAVGLGACSQSDSAQQTSQSPDASQAPAHGEVQAQAAHTELSDAIVGPADAPEGLAPGNFYEVFGSNEPPSPATLDPAECEPLIFDSNTAAAWAKTPLDQTTVAMYSGFEQQWAIVELDARPRSADPAKCQSVKRSDDTQIGNITTTYQLKLVPMELDNAEDVQAVEVVTSAVALDGQDSPGDKIGRTTLVLSANAQGKHLTVVGHNIEPEVLRTLASSQIAKLDAQANR</sequence>
<evidence type="ECO:0000313" key="4">
    <source>
        <dbReference type="Proteomes" id="UP000271587"/>
    </source>
</evidence>
<name>A0A3G6J725_9CORY</name>
<feature type="region of interest" description="Disordered" evidence="1">
    <location>
        <begin position="25"/>
        <end position="50"/>
    </location>
</feature>
<accession>A0A3G6J725</accession>
<dbReference type="KEGG" id="cgk:CGERO_09765"/>
<evidence type="ECO:0008006" key="5">
    <source>
        <dbReference type="Google" id="ProtNLM"/>
    </source>
</evidence>
<evidence type="ECO:0000313" key="3">
    <source>
        <dbReference type="EMBL" id="AZA12240.1"/>
    </source>
</evidence>
<dbReference type="RefSeq" id="WP_123935438.1">
    <property type="nucleotide sequence ID" value="NZ_CP033897.1"/>
</dbReference>
<keyword evidence="4" id="KW-1185">Reference proteome</keyword>
<feature type="chain" id="PRO_5039494721" description="DUF5642 domain-containing protein" evidence="2">
    <location>
        <begin position="28"/>
        <end position="243"/>
    </location>
</feature>
<dbReference type="OrthoDB" id="4401302at2"/>
<reference evidence="3 4" key="1">
    <citation type="submission" date="2018-11" db="EMBL/GenBank/DDBJ databases">
        <authorList>
            <person name="Kleinhagauer T."/>
            <person name="Glaeser S.P."/>
            <person name="Spergser J."/>
            <person name="Ruckert C."/>
            <person name="Kaempfer P."/>
            <person name="Busse H.-J."/>
        </authorList>
    </citation>
    <scope>NUCLEOTIDE SEQUENCE [LARGE SCALE GENOMIC DNA]</scope>
    <source>
        <strain evidence="3 4">W8</strain>
    </source>
</reference>
<dbReference type="PROSITE" id="PS51257">
    <property type="entry name" value="PROKAR_LIPOPROTEIN"/>
    <property type="match status" value="1"/>
</dbReference>
<proteinExistence type="predicted"/>
<protein>
    <recommendedName>
        <fullName evidence="5">DUF5642 domain-containing protein</fullName>
    </recommendedName>
</protein>
<dbReference type="Proteomes" id="UP000271587">
    <property type="component" value="Chromosome"/>
</dbReference>